<protein>
    <submittedName>
        <fullName evidence="3">Uncharacterized protein</fullName>
    </submittedName>
</protein>
<dbReference type="AlphaFoldDB" id="A0A1F5ZL92"/>
<accession>A0A1F5ZL92</accession>
<feature type="region of interest" description="Disordered" evidence="1">
    <location>
        <begin position="119"/>
        <end position="140"/>
    </location>
</feature>
<keyword evidence="2" id="KW-0472">Membrane</keyword>
<evidence type="ECO:0000256" key="1">
    <source>
        <dbReference type="SAM" id="MobiDB-lite"/>
    </source>
</evidence>
<keyword evidence="2" id="KW-0812">Transmembrane</keyword>
<evidence type="ECO:0000313" key="3">
    <source>
        <dbReference type="EMBL" id="OGG13201.1"/>
    </source>
</evidence>
<gene>
    <name evidence="3" type="ORF">A3D77_00575</name>
</gene>
<feature type="transmembrane region" description="Helical" evidence="2">
    <location>
        <begin position="185"/>
        <end position="203"/>
    </location>
</feature>
<keyword evidence="2" id="KW-1133">Transmembrane helix</keyword>
<sequence length="307" mass="33483">MTSQKQHIIKTSILITGLLVGIILAQNPQILENRAQTPQCSVTTAYCRWDKVSTATAYGYIISDLSNGTDVSRGTSDQNQIAFTIIPGHTYRCSVSPINNCGVGISKKTEQTCTTIGQRIGGAGGVSPTPTPSPSVSLEPTGSIFPTLTGTLLTDFSPTPRFIKVPTPTVKPLIPVKTLNLGTKFISYGMALVLAVCVLLIIFRHKGRKKRKSPSISLRVNEKEAKSYYVKIAPGPPENVYFLKPYKINSEDKSLWVTLTKQNTQILGLSHNLNLTEGYYKVTGKLEKADDIPFIDIAKIEKVDKPS</sequence>
<dbReference type="STRING" id="1798382.A3D77_00575"/>
<reference evidence="3 4" key="1">
    <citation type="journal article" date="2016" name="Nat. Commun.">
        <title>Thousands of microbial genomes shed light on interconnected biogeochemical processes in an aquifer system.</title>
        <authorList>
            <person name="Anantharaman K."/>
            <person name="Brown C.T."/>
            <person name="Hug L.A."/>
            <person name="Sharon I."/>
            <person name="Castelle C.J."/>
            <person name="Probst A.J."/>
            <person name="Thomas B.C."/>
            <person name="Singh A."/>
            <person name="Wilkins M.J."/>
            <person name="Karaoz U."/>
            <person name="Brodie E.L."/>
            <person name="Williams K.H."/>
            <person name="Hubbard S.S."/>
            <person name="Banfield J.F."/>
        </authorList>
    </citation>
    <scope>NUCLEOTIDE SEQUENCE [LARGE SCALE GENOMIC DNA]</scope>
</reference>
<evidence type="ECO:0000313" key="4">
    <source>
        <dbReference type="Proteomes" id="UP000176923"/>
    </source>
</evidence>
<organism evidence="3 4">
    <name type="scientific">Candidatus Gottesmanbacteria bacterium RIFCSPHIGHO2_02_FULL_39_11</name>
    <dbReference type="NCBI Taxonomy" id="1798382"/>
    <lineage>
        <taxon>Bacteria</taxon>
        <taxon>Candidatus Gottesmaniibacteriota</taxon>
    </lineage>
</organism>
<evidence type="ECO:0000256" key="2">
    <source>
        <dbReference type="SAM" id="Phobius"/>
    </source>
</evidence>
<dbReference type="Proteomes" id="UP000176923">
    <property type="component" value="Unassembled WGS sequence"/>
</dbReference>
<dbReference type="EMBL" id="MFJL01000039">
    <property type="protein sequence ID" value="OGG13201.1"/>
    <property type="molecule type" value="Genomic_DNA"/>
</dbReference>
<proteinExistence type="predicted"/>
<comment type="caution">
    <text evidence="3">The sequence shown here is derived from an EMBL/GenBank/DDBJ whole genome shotgun (WGS) entry which is preliminary data.</text>
</comment>
<name>A0A1F5ZL92_9BACT</name>